<evidence type="ECO:0000256" key="2">
    <source>
        <dbReference type="ARBA" id="ARBA00023002"/>
    </source>
</evidence>
<dbReference type="AlphaFoldDB" id="A0A2R8BR73"/>
<dbReference type="PANTHER" id="PTHR44196">
    <property type="entry name" value="DEHYDROGENASE/REDUCTASE SDR FAMILY MEMBER 7B"/>
    <property type="match status" value="1"/>
</dbReference>
<protein>
    <submittedName>
        <fullName evidence="5">Oxidoreductase SadH</fullName>
        <ecNumber evidence="5">1.-.-.-</ecNumber>
    </submittedName>
</protein>
<feature type="domain" description="Ketoreductase" evidence="4">
    <location>
        <begin position="9"/>
        <end position="191"/>
    </location>
</feature>
<dbReference type="PANTHER" id="PTHR44196:SF1">
    <property type="entry name" value="DEHYDROGENASE_REDUCTASE SDR FAMILY MEMBER 7B"/>
    <property type="match status" value="1"/>
</dbReference>
<dbReference type="Gene3D" id="3.40.50.720">
    <property type="entry name" value="NAD(P)-binding Rossmann-like Domain"/>
    <property type="match status" value="1"/>
</dbReference>
<comment type="similarity">
    <text evidence="1 3">Belongs to the short-chain dehydrogenases/reductases (SDR) family.</text>
</comment>
<evidence type="ECO:0000259" key="4">
    <source>
        <dbReference type="SMART" id="SM00822"/>
    </source>
</evidence>
<dbReference type="GO" id="GO:0016491">
    <property type="term" value="F:oxidoreductase activity"/>
    <property type="evidence" value="ECO:0007669"/>
    <property type="project" value="UniProtKB-KW"/>
</dbReference>
<dbReference type="FunFam" id="3.40.50.720:FF:000084">
    <property type="entry name" value="Short-chain dehydrogenase reductase"/>
    <property type="match status" value="1"/>
</dbReference>
<dbReference type="PRINTS" id="PR00081">
    <property type="entry name" value="GDHRDH"/>
</dbReference>
<keyword evidence="2 5" id="KW-0560">Oxidoreductase</keyword>
<organism evidence="5 6">
    <name type="scientific">Palleronia abyssalis</name>
    <dbReference type="NCBI Taxonomy" id="1501240"/>
    <lineage>
        <taxon>Bacteria</taxon>
        <taxon>Pseudomonadati</taxon>
        <taxon>Pseudomonadota</taxon>
        <taxon>Alphaproteobacteria</taxon>
        <taxon>Rhodobacterales</taxon>
        <taxon>Roseobacteraceae</taxon>
        <taxon>Palleronia</taxon>
    </lineage>
</organism>
<dbReference type="InterPro" id="IPR036291">
    <property type="entry name" value="NAD(P)-bd_dom_sf"/>
</dbReference>
<evidence type="ECO:0000256" key="1">
    <source>
        <dbReference type="ARBA" id="ARBA00006484"/>
    </source>
</evidence>
<dbReference type="GO" id="GO:0016020">
    <property type="term" value="C:membrane"/>
    <property type="evidence" value="ECO:0007669"/>
    <property type="project" value="TreeGrafter"/>
</dbReference>
<dbReference type="PROSITE" id="PS00061">
    <property type="entry name" value="ADH_SHORT"/>
    <property type="match status" value="1"/>
</dbReference>
<dbReference type="OrthoDB" id="9793825at2"/>
<dbReference type="InterPro" id="IPR020904">
    <property type="entry name" value="Sc_DH/Rdtase_CS"/>
</dbReference>
<dbReference type="Pfam" id="PF00106">
    <property type="entry name" value="adh_short"/>
    <property type="match status" value="1"/>
</dbReference>
<reference evidence="6" key="1">
    <citation type="submission" date="2018-03" db="EMBL/GenBank/DDBJ databases">
        <authorList>
            <person name="Rodrigo-Torres L."/>
            <person name="Arahal R. D."/>
            <person name="Lucena T."/>
        </authorList>
    </citation>
    <scope>NUCLEOTIDE SEQUENCE [LARGE SCALE GENOMIC DNA]</scope>
    <source>
        <strain evidence="6">CECT 8504</strain>
    </source>
</reference>
<sequence>MTRFDLNGRTALITGAGSGIGQALAKELSRRGCALALADIRPDRLEETAADVGRADTSTHVLDVADRDAVASLPQKIADRHGGLDILVNNAGIAAGGRFDELSEAEFDRVMEINFNGPVRMVRAFLPMLKGAAEARIVNLSSLYGLISPPGQSAYSASKFALRGFSNVLANELAGSSVGITVIHPGGVATNIAKDASYPEGATPDRVARNREKFERFLRLPPEEAARTIAEGIARRKRRVLVGNDSKMLSLLERLAPVTHYSLVERLMR</sequence>
<keyword evidence="6" id="KW-1185">Reference proteome</keyword>
<evidence type="ECO:0000313" key="5">
    <source>
        <dbReference type="EMBL" id="SPJ22596.1"/>
    </source>
</evidence>
<accession>A0A2R8BR73</accession>
<dbReference type="EC" id="1.-.-.-" evidence="5"/>
<dbReference type="SMART" id="SM00822">
    <property type="entry name" value="PKS_KR"/>
    <property type="match status" value="1"/>
</dbReference>
<gene>
    <name evidence="5" type="primary">sadH</name>
    <name evidence="5" type="ORF">PAA8504_00391</name>
</gene>
<dbReference type="InterPro" id="IPR002347">
    <property type="entry name" value="SDR_fam"/>
</dbReference>
<dbReference type="InterPro" id="IPR057326">
    <property type="entry name" value="KR_dom"/>
</dbReference>
<dbReference type="EMBL" id="ONZF01000001">
    <property type="protein sequence ID" value="SPJ22596.1"/>
    <property type="molecule type" value="Genomic_DNA"/>
</dbReference>
<proteinExistence type="inferred from homology"/>
<dbReference type="PRINTS" id="PR00080">
    <property type="entry name" value="SDRFAMILY"/>
</dbReference>
<name>A0A2R8BR73_9RHOB</name>
<dbReference type="Proteomes" id="UP000244912">
    <property type="component" value="Unassembled WGS sequence"/>
</dbReference>
<dbReference type="RefSeq" id="WP_108892460.1">
    <property type="nucleotide sequence ID" value="NZ_ONZF01000001.1"/>
</dbReference>
<dbReference type="SUPFAM" id="SSF51735">
    <property type="entry name" value="NAD(P)-binding Rossmann-fold domains"/>
    <property type="match status" value="1"/>
</dbReference>
<evidence type="ECO:0000256" key="3">
    <source>
        <dbReference type="RuleBase" id="RU000363"/>
    </source>
</evidence>
<evidence type="ECO:0000313" key="6">
    <source>
        <dbReference type="Proteomes" id="UP000244912"/>
    </source>
</evidence>